<feature type="region of interest" description="Disordered" evidence="4">
    <location>
        <begin position="511"/>
        <end position="532"/>
    </location>
</feature>
<feature type="compositionally biased region" description="Polar residues" evidence="4">
    <location>
        <begin position="920"/>
        <end position="929"/>
    </location>
</feature>
<dbReference type="AlphaFoldDB" id="A0A854QKP0"/>
<evidence type="ECO:0000256" key="4">
    <source>
        <dbReference type="SAM" id="MobiDB-lite"/>
    </source>
</evidence>
<name>A0A854QKP0_CRYNE</name>
<dbReference type="GO" id="GO:0005634">
    <property type="term" value="C:nucleus"/>
    <property type="evidence" value="ECO:0007669"/>
    <property type="project" value="TreeGrafter"/>
</dbReference>
<feature type="region of interest" description="Disordered" evidence="4">
    <location>
        <begin position="876"/>
        <end position="930"/>
    </location>
</feature>
<keyword evidence="6" id="KW-0547">Nucleotide-binding</keyword>
<dbReference type="OrthoDB" id="448448at2759"/>
<evidence type="ECO:0000313" key="6">
    <source>
        <dbReference type="EMBL" id="OXG22483.1"/>
    </source>
</evidence>
<gene>
    <name evidence="6" type="ORF">C361_03146</name>
</gene>
<dbReference type="GO" id="GO:0004386">
    <property type="term" value="F:helicase activity"/>
    <property type="evidence" value="ECO:0007669"/>
    <property type="project" value="UniProtKB-KW"/>
</dbReference>
<feature type="compositionally biased region" description="Polar residues" evidence="4">
    <location>
        <begin position="686"/>
        <end position="706"/>
    </location>
</feature>
<dbReference type="GO" id="GO:0003677">
    <property type="term" value="F:DNA binding"/>
    <property type="evidence" value="ECO:0007669"/>
    <property type="project" value="UniProtKB-KW"/>
</dbReference>
<dbReference type="PROSITE" id="PS51194">
    <property type="entry name" value="HELICASE_CTER"/>
    <property type="match status" value="1"/>
</dbReference>
<dbReference type="GO" id="GO:0140658">
    <property type="term" value="F:ATP-dependent chromatin remodeler activity"/>
    <property type="evidence" value="ECO:0007669"/>
    <property type="project" value="TreeGrafter"/>
</dbReference>
<dbReference type="PANTHER" id="PTHR45623:SF17">
    <property type="entry name" value="CHROMODOMAIN-HELICASE-DNA-BINDING PROTEIN 3-RELATED"/>
    <property type="match status" value="1"/>
</dbReference>
<feature type="region of interest" description="Disordered" evidence="4">
    <location>
        <begin position="364"/>
        <end position="401"/>
    </location>
</feature>
<evidence type="ECO:0000313" key="7">
    <source>
        <dbReference type="Proteomes" id="UP000199727"/>
    </source>
</evidence>
<dbReference type="GO" id="GO:0016887">
    <property type="term" value="F:ATP hydrolysis activity"/>
    <property type="evidence" value="ECO:0007669"/>
    <property type="project" value="TreeGrafter"/>
</dbReference>
<feature type="region of interest" description="Disordered" evidence="4">
    <location>
        <begin position="444"/>
        <end position="466"/>
    </location>
</feature>
<evidence type="ECO:0000259" key="5">
    <source>
        <dbReference type="PROSITE" id="PS51194"/>
    </source>
</evidence>
<dbReference type="SUPFAM" id="SSF52540">
    <property type="entry name" value="P-loop containing nucleoside triphosphate hydrolases"/>
    <property type="match status" value="1"/>
</dbReference>
<feature type="region of interest" description="Disordered" evidence="4">
    <location>
        <begin position="771"/>
        <end position="804"/>
    </location>
</feature>
<feature type="region of interest" description="Disordered" evidence="4">
    <location>
        <begin position="1012"/>
        <end position="1051"/>
    </location>
</feature>
<feature type="compositionally biased region" description="Low complexity" evidence="4">
    <location>
        <begin position="444"/>
        <end position="457"/>
    </location>
</feature>
<feature type="region of interest" description="Disordered" evidence="4">
    <location>
        <begin position="679"/>
        <end position="744"/>
    </location>
</feature>
<reference evidence="6 7" key="1">
    <citation type="submission" date="2017-06" db="EMBL/GenBank/DDBJ databases">
        <title>Global population genomics of the pathogenic fungus Cryptococcus neoformans var. grubii.</title>
        <authorList>
            <person name="Cuomo C."/>
            <person name="Litvintseva A."/>
            <person name="Chen Y."/>
            <person name="Young S."/>
            <person name="Zeng Q."/>
            <person name="Chapman S."/>
            <person name="Gujja S."/>
            <person name="Saif S."/>
            <person name="Birren B."/>
        </authorList>
    </citation>
    <scope>NUCLEOTIDE SEQUENCE [LARGE SCALE GENOMIC DNA]</scope>
    <source>
        <strain evidence="6 7">Tu259-1</strain>
    </source>
</reference>
<keyword evidence="2" id="KW-0539">Nucleus</keyword>
<proteinExistence type="predicted"/>
<dbReference type="Gene3D" id="3.40.50.300">
    <property type="entry name" value="P-loop containing nucleotide triphosphate hydrolases"/>
    <property type="match status" value="1"/>
</dbReference>
<dbReference type="InterPro" id="IPR001650">
    <property type="entry name" value="Helicase_C-like"/>
</dbReference>
<dbReference type="PANTHER" id="PTHR45623">
    <property type="entry name" value="CHROMODOMAIN-HELICASE-DNA-BINDING PROTEIN 3-RELATED-RELATED"/>
    <property type="match status" value="1"/>
</dbReference>
<evidence type="ECO:0000256" key="2">
    <source>
        <dbReference type="ARBA" id="ARBA00023242"/>
    </source>
</evidence>
<feature type="compositionally biased region" description="Polar residues" evidence="4">
    <location>
        <begin position="782"/>
        <end position="804"/>
    </location>
</feature>
<evidence type="ECO:0000256" key="1">
    <source>
        <dbReference type="ARBA" id="ARBA00022801"/>
    </source>
</evidence>
<feature type="compositionally biased region" description="Polar residues" evidence="4">
    <location>
        <begin position="511"/>
        <end position="527"/>
    </location>
</feature>
<dbReference type="InterPro" id="IPR049730">
    <property type="entry name" value="SNF2/RAD54-like_C"/>
</dbReference>
<dbReference type="Proteomes" id="UP000199727">
    <property type="component" value="Unassembled WGS sequence"/>
</dbReference>
<dbReference type="GO" id="GO:0042393">
    <property type="term" value="F:histone binding"/>
    <property type="evidence" value="ECO:0007669"/>
    <property type="project" value="TreeGrafter"/>
</dbReference>
<feature type="region of interest" description="Disordered" evidence="4">
    <location>
        <begin position="840"/>
        <end position="861"/>
    </location>
</feature>
<dbReference type="CDD" id="cd18793">
    <property type="entry name" value="SF2_C_SNF"/>
    <property type="match status" value="1"/>
</dbReference>
<comment type="caution">
    <text evidence="6">The sequence shown here is derived from an EMBL/GenBank/DDBJ whole genome shotgun (WGS) entry which is preliminary data.</text>
</comment>
<organism evidence="6 7">
    <name type="scientific">Cryptococcus neoformans Tu259-1</name>
    <dbReference type="NCBI Taxonomy" id="1230072"/>
    <lineage>
        <taxon>Eukaryota</taxon>
        <taxon>Fungi</taxon>
        <taxon>Dikarya</taxon>
        <taxon>Basidiomycota</taxon>
        <taxon>Agaricomycotina</taxon>
        <taxon>Tremellomycetes</taxon>
        <taxon>Tremellales</taxon>
        <taxon>Cryptococcaceae</taxon>
        <taxon>Cryptococcus</taxon>
        <taxon>Cryptococcus neoformans species complex</taxon>
    </lineage>
</organism>
<keyword evidence="6" id="KW-0067">ATP-binding</keyword>
<feature type="compositionally biased region" description="Low complexity" evidence="4">
    <location>
        <begin position="877"/>
        <end position="886"/>
    </location>
</feature>
<feature type="compositionally biased region" description="Low complexity" evidence="4">
    <location>
        <begin position="902"/>
        <end position="914"/>
    </location>
</feature>
<accession>A0A854QKP0</accession>
<dbReference type="SMART" id="SM00490">
    <property type="entry name" value="HELICc"/>
    <property type="match status" value="1"/>
</dbReference>
<dbReference type="GO" id="GO:0003682">
    <property type="term" value="F:chromatin binding"/>
    <property type="evidence" value="ECO:0007669"/>
    <property type="project" value="TreeGrafter"/>
</dbReference>
<evidence type="ECO:0000256" key="3">
    <source>
        <dbReference type="SAM" id="Coils"/>
    </source>
</evidence>
<feature type="domain" description="Helicase C-terminal" evidence="5">
    <location>
        <begin position="57"/>
        <end position="215"/>
    </location>
</feature>
<dbReference type="Pfam" id="PF00271">
    <property type="entry name" value="Helicase_C"/>
    <property type="match status" value="1"/>
</dbReference>
<protein>
    <submittedName>
        <fullName evidence="6">Chromodomain-helicase-DNA-binding protein 3</fullName>
    </submittedName>
</protein>
<keyword evidence="6" id="KW-0238">DNA-binding</keyword>
<feature type="compositionally biased region" description="Low complexity" evidence="4">
    <location>
        <begin position="1012"/>
        <end position="1022"/>
    </location>
</feature>
<dbReference type="GO" id="GO:0000785">
    <property type="term" value="C:chromatin"/>
    <property type="evidence" value="ECO:0007669"/>
    <property type="project" value="TreeGrafter"/>
</dbReference>
<feature type="coiled-coil region" evidence="3">
    <location>
        <begin position="1095"/>
        <end position="1122"/>
    </location>
</feature>
<sequence>MFNMASTARAKSVRNILMELRKVCQHPYLSAPELEIFDLPLEEQHRQLVNASGKLQFLKLLLPKLIARGHRILLFSQFKMALDRIQDFLYGENVKHLRLDGDTQQAQRQKYMDQFNAPNSDYHIFLLTTRAGGVGINLASADTIILHDPDFNPHQDQQAIARAYRYGQKKKVLVFKLMIKGSVEETIINKGKRKMVLDHLVVQQMGKETEENDFEDLFLKGAEGIYSGQGGINISDINYNSKNVDELIDRVEADAEAEAKAMAERERQTENGVAKQIKSKQGAQFQFSRIWEADKNEVIHDEVQETMKDDEEEENVDWEQLMVTIQAERQLRLQKEMEESRTRRKLKSKKGVYKVDDDFEVNEKKRRKNKGKSKEGELSSSDAEYMDGGLSDDGSATDMPDIDLETLQDDLSIDPMFAKSSGGIKRKRSKKTLDNVFNQSTAPHVYSQSSASHVSASETPSGSLTTYSAQPGLSLIEPRQINTAQYSSLSKAGTPGSMASVNAPEEANNIFSSSKKSKPVDSTQARQTYPPMHSIRPPMEIIAAQNILQWLFLIIREFSWNHHIGHWATLGLRKIPTEKKKRLYYIIAADVDGYLHRLRQAPYFLEREQREAVDRLLDSGWPIIPDAPASIAVPKKAAVPIDPPFPVSGSGHRGSALAFMPPASPKYVSEISAILPGATAPEVPENSGNTGGTSKSLSDSVTSQGTVFMPPAPPKYVSETSAILPGVTPPEIPEKNGNTGGAAKPFLNTVTSQDTVSLPDVRVPGAAVLSSSFKEKEHNQNKSDTTNAGSHSIPLTPQISEQTSHSPVQMSIAVVLTPSLSTEVAPVENSQFAYISNGSPSVSCQPGHVTPKHSTDSSPPEMKFQTNGVCNIHESSEAASASEPAPMVRTSEPALVQSSVKSPSGLPSQLSSSQAIKGTRPSSSRQSSEIIVAGGSAEPGRCEYCLEDGHRLQDCKRMYNVETLEKAFLAIKQSNLSEEQKRKDLETLDKLKSLMITAGKLQKDYHFPESSSVAVKSRSPSSNACHSSAPEPGAQEQLTLDTDTSKKGKHDISASESALHIFAQSLLLTPPQMASVVPQVCPFCEENCGRPLPACIQATGDRKSLKRKIKKLKEKIDELTKVPGEPETDKQQMERTVLRKMQSSLYDCYKKWPKERPSDL</sequence>
<dbReference type="EMBL" id="AMKT01000040">
    <property type="protein sequence ID" value="OXG22483.1"/>
    <property type="molecule type" value="Genomic_DNA"/>
</dbReference>
<keyword evidence="3" id="KW-0175">Coiled coil</keyword>
<dbReference type="InterPro" id="IPR027417">
    <property type="entry name" value="P-loop_NTPase"/>
</dbReference>
<keyword evidence="1" id="KW-0378">Hydrolase</keyword>
<keyword evidence="6" id="KW-0347">Helicase</keyword>